<dbReference type="RefSeq" id="WP_012907563.1">
    <property type="nucleotide sequence ID" value="NZ_CAJTBI010000040.1"/>
</dbReference>
<dbReference type="PANTHER" id="PTHR30572:SF14">
    <property type="entry name" value="MACROLIDE EXPORT ATP-BINDING_PERMEASE PROTEIN MACB"/>
    <property type="match status" value="1"/>
</dbReference>
<dbReference type="AlphaFoldDB" id="A0A482PQF7"/>
<accession>A0A482PQF7</accession>
<dbReference type="PROSITE" id="PS50893">
    <property type="entry name" value="ABC_TRANSPORTER_2"/>
    <property type="match status" value="1"/>
</dbReference>
<feature type="transmembrane region" description="Helical" evidence="14">
    <location>
        <begin position="567"/>
        <end position="588"/>
    </location>
</feature>
<evidence type="ECO:0000313" key="16">
    <source>
        <dbReference type="EMBL" id="QBY29876.1"/>
    </source>
</evidence>
<dbReference type="EMBL" id="CP038008">
    <property type="protein sequence ID" value="QBY29876.1"/>
    <property type="molecule type" value="Genomic_DNA"/>
</dbReference>
<evidence type="ECO:0000256" key="3">
    <source>
        <dbReference type="ARBA" id="ARBA00022475"/>
    </source>
</evidence>
<dbReference type="Gene3D" id="3.40.50.300">
    <property type="entry name" value="P-loop containing nucleotide triphosphate hydrolases"/>
    <property type="match status" value="1"/>
</dbReference>
<keyword evidence="2" id="KW-0813">Transport</keyword>
<keyword evidence="3" id="KW-1003">Cell membrane</keyword>
<feature type="transmembrane region" description="Helical" evidence="14">
    <location>
        <begin position="268"/>
        <end position="288"/>
    </location>
</feature>
<protein>
    <recommendedName>
        <fullName evidence="13">Pyoverdine export ATP-binding/permease protein PvdT</fullName>
    </recommendedName>
</protein>
<keyword evidence="10 14" id="KW-0472">Membrane</keyword>
<keyword evidence="7 16" id="KW-0067">ATP-binding</keyword>
<comment type="similarity">
    <text evidence="12">Belongs to the ABC transporter superfamily. Macrolide exporter (TC 3.A.1.122) family.</text>
</comment>
<organism evidence="16">
    <name type="scientific">Citrobacter rodentium</name>
    <dbReference type="NCBI Taxonomy" id="67825"/>
    <lineage>
        <taxon>Bacteria</taxon>
        <taxon>Pseudomonadati</taxon>
        <taxon>Pseudomonadota</taxon>
        <taxon>Gammaproteobacteria</taxon>
        <taxon>Enterobacterales</taxon>
        <taxon>Enterobacteriaceae</taxon>
        <taxon>Citrobacter</taxon>
    </lineage>
</organism>
<evidence type="ECO:0000256" key="5">
    <source>
        <dbReference type="ARBA" id="ARBA00022692"/>
    </source>
</evidence>
<dbReference type="SUPFAM" id="SSF52540">
    <property type="entry name" value="P-loop containing nucleoside triphosphate hydrolases"/>
    <property type="match status" value="1"/>
</dbReference>
<keyword evidence="5 14" id="KW-0812">Transmembrane</keyword>
<evidence type="ECO:0000256" key="13">
    <source>
        <dbReference type="ARBA" id="ARBA00041199"/>
    </source>
</evidence>
<dbReference type="Pfam" id="PF12704">
    <property type="entry name" value="MacB_PCD"/>
    <property type="match status" value="1"/>
</dbReference>
<reference evidence="16" key="1">
    <citation type="submission" date="2019-03" db="EMBL/GenBank/DDBJ databases">
        <title>Complete genome sequence of enteropathogenic Citrobacter rodentium strain DBS100.</title>
        <authorList>
            <person name="Popov G."/>
            <person name="Fiebig A."/>
            <person name="Shideler S."/>
            <person name="Coombes B."/>
            <person name="Savchenko A."/>
        </authorList>
    </citation>
    <scope>NUCLEOTIDE SEQUENCE</scope>
    <source>
        <strain evidence="16">DBS100</strain>
    </source>
</reference>
<dbReference type="GO" id="GO:1902495">
    <property type="term" value="C:transmembrane transporter complex"/>
    <property type="evidence" value="ECO:0007669"/>
    <property type="project" value="UniProtKB-ARBA"/>
</dbReference>
<gene>
    <name evidence="16" type="ORF">E2R62_14165</name>
</gene>
<keyword evidence="11" id="KW-0046">Antibiotic resistance</keyword>
<evidence type="ECO:0000256" key="11">
    <source>
        <dbReference type="ARBA" id="ARBA00023251"/>
    </source>
</evidence>
<dbReference type="InterPro" id="IPR003439">
    <property type="entry name" value="ABC_transporter-like_ATP-bd"/>
</dbReference>
<evidence type="ECO:0000256" key="10">
    <source>
        <dbReference type="ARBA" id="ARBA00023136"/>
    </source>
</evidence>
<evidence type="ECO:0000256" key="7">
    <source>
        <dbReference type="ARBA" id="ARBA00022840"/>
    </source>
</evidence>
<dbReference type="InterPro" id="IPR050250">
    <property type="entry name" value="Macrolide_Exporter_MacB"/>
</dbReference>
<sequence>MTPVIVLRQVCRTFTAGTQQIAVLRDISLTLHAGEMVAIVGASGSGKSTLMNIIGCLDKPTSGEVLINGTPVHEADELHLADLRSRYLGFIFQRYHLMPYLTAEENIAIPALYTAMPEAERKARTQRLARQLGLENRLSHRPAQLSGGQQQRVSICRALINGAHIILADEPTGALDSVSGKALMDVLHQLHAAGHTVIIVTHDRDVARQAQRIIEISDGRIISDVRHTAVRRSVALPEQDNGRASLGRSLHESVRMAWRSLLGHRMRAFLSMLGIIIGIASVVSSMAVGEGARQAIMSEIGKLGSTTLEIRPGTGWGSKRPDMERALSLDDVRSLQALPWITGVSPVVSSTSLAVRKGLDSSVMLSGVSQDYFALQGLRFVQGNGFTARDVAEGEPVLILDETGRDTLFPGGEDPLDGIVQIAGAPWRVSGIATRPGPKVVGGFMAAWVPHTALQQRLTGEKPLESLIARFQPSLEPHQAAQRAERHLLREHGRKDFFIQTDDQLANALQKTSDSMSLLITAIAAISLLVGGVGVMNIMLVSVTERTHEIGIRLSVGARPSDIMNQFLIEAVMICALGGLLGVLGSWVAGQLFAFITDAFSMVFTVTPLLMACGFSALIGLTFGYFPARRAARLNPTEALARE</sequence>
<dbReference type="InterPro" id="IPR003838">
    <property type="entry name" value="ABC3_permease_C"/>
</dbReference>
<keyword evidence="6" id="KW-0547">Nucleotide-binding</keyword>
<dbReference type="InterPro" id="IPR017911">
    <property type="entry name" value="MacB-like_ATP-bd"/>
</dbReference>
<keyword evidence="4" id="KW-0997">Cell inner membrane</keyword>
<evidence type="ECO:0000256" key="8">
    <source>
        <dbReference type="ARBA" id="ARBA00022967"/>
    </source>
</evidence>
<evidence type="ECO:0000256" key="9">
    <source>
        <dbReference type="ARBA" id="ARBA00022989"/>
    </source>
</evidence>
<dbReference type="InterPro" id="IPR027417">
    <property type="entry name" value="P-loop_NTPase"/>
</dbReference>
<dbReference type="PANTHER" id="PTHR30572">
    <property type="entry name" value="MEMBRANE COMPONENT OF TRANSPORTER-RELATED"/>
    <property type="match status" value="1"/>
</dbReference>
<dbReference type="PROSITE" id="PS00211">
    <property type="entry name" value="ABC_TRANSPORTER_1"/>
    <property type="match status" value="1"/>
</dbReference>
<evidence type="ECO:0000256" key="14">
    <source>
        <dbReference type="SAM" id="Phobius"/>
    </source>
</evidence>
<dbReference type="Pfam" id="PF02687">
    <property type="entry name" value="FtsX"/>
    <property type="match status" value="1"/>
</dbReference>
<name>A0A482PQF7_CITRO</name>
<evidence type="ECO:0000256" key="12">
    <source>
        <dbReference type="ARBA" id="ARBA00038388"/>
    </source>
</evidence>
<evidence type="ECO:0000256" key="1">
    <source>
        <dbReference type="ARBA" id="ARBA00004429"/>
    </source>
</evidence>
<comment type="subcellular location">
    <subcellularLocation>
        <location evidence="1">Cell inner membrane</location>
        <topology evidence="1">Multi-pass membrane protein</topology>
    </subcellularLocation>
</comment>
<dbReference type="GO" id="GO:0005524">
    <property type="term" value="F:ATP binding"/>
    <property type="evidence" value="ECO:0007669"/>
    <property type="project" value="UniProtKB-KW"/>
</dbReference>
<evidence type="ECO:0000259" key="15">
    <source>
        <dbReference type="PROSITE" id="PS50893"/>
    </source>
</evidence>
<feature type="transmembrane region" description="Helical" evidence="14">
    <location>
        <begin position="600"/>
        <end position="626"/>
    </location>
</feature>
<dbReference type="SMART" id="SM00382">
    <property type="entry name" value="AAA"/>
    <property type="match status" value="1"/>
</dbReference>
<keyword evidence="8" id="KW-1278">Translocase</keyword>
<dbReference type="InterPro" id="IPR003593">
    <property type="entry name" value="AAA+_ATPase"/>
</dbReference>
<evidence type="ECO:0000256" key="2">
    <source>
        <dbReference type="ARBA" id="ARBA00022448"/>
    </source>
</evidence>
<dbReference type="GO" id="GO:0046677">
    <property type="term" value="P:response to antibiotic"/>
    <property type="evidence" value="ECO:0007669"/>
    <property type="project" value="UniProtKB-KW"/>
</dbReference>
<dbReference type="OMA" id="QIAGAPW"/>
<keyword evidence="9 14" id="KW-1133">Transmembrane helix</keyword>
<dbReference type="GO" id="GO:0005886">
    <property type="term" value="C:plasma membrane"/>
    <property type="evidence" value="ECO:0007669"/>
    <property type="project" value="UniProtKB-SubCell"/>
</dbReference>
<dbReference type="GO" id="GO:0022857">
    <property type="term" value="F:transmembrane transporter activity"/>
    <property type="evidence" value="ECO:0007669"/>
    <property type="project" value="TreeGrafter"/>
</dbReference>
<dbReference type="InterPro" id="IPR025857">
    <property type="entry name" value="MacB_PCD"/>
</dbReference>
<dbReference type="GO" id="GO:0016887">
    <property type="term" value="F:ATP hydrolysis activity"/>
    <property type="evidence" value="ECO:0007669"/>
    <property type="project" value="InterPro"/>
</dbReference>
<feature type="transmembrane region" description="Helical" evidence="14">
    <location>
        <begin position="518"/>
        <end position="543"/>
    </location>
</feature>
<dbReference type="FunFam" id="3.40.50.300:FF:000032">
    <property type="entry name" value="Export ABC transporter ATP-binding protein"/>
    <property type="match status" value="1"/>
</dbReference>
<dbReference type="CDD" id="cd03255">
    <property type="entry name" value="ABC_MJ0796_LolCDE_FtsE"/>
    <property type="match status" value="1"/>
</dbReference>
<dbReference type="InterPro" id="IPR017871">
    <property type="entry name" value="ABC_transporter-like_CS"/>
</dbReference>
<dbReference type="Pfam" id="PF00005">
    <property type="entry name" value="ABC_tran"/>
    <property type="match status" value="1"/>
</dbReference>
<feature type="domain" description="ABC transporter" evidence="15">
    <location>
        <begin position="5"/>
        <end position="243"/>
    </location>
</feature>
<evidence type="ECO:0000256" key="4">
    <source>
        <dbReference type="ARBA" id="ARBA00022519"/>
    </source>
</evidence>
<proteinExistence type="inferred from homology"/>
<evidence type="ECO:0000256" key="6">
    <source>
        <dbReference type="ARBA" id="ARBA00022741"/>
    </source>
</evidence>